<dbReference type="EMBL" id="CP042266">
    <property type="protein sequence ID" value="QDY78767.1"/>
    <property type="molecule type" value="Genomic_DNA"/>
</dbReference>
<evidence type="ECO:0000313" key="2">
    <source>
        <dbReference type="Proteomes" id="UP000320580"/>
    </source>
</evidence>
<organism evidence="1 2">
    <name type="scientific">Streptomyces qinzhouensis</name>
    <dbReference type="NCBI Taxonomy" id="2599401"/>
    <lineage>
        <taxon>Bacteria</taxon>
        <taxon>Bacillati</taxon>
        <taxon>Actinomycetota</taxon>
        <taxon>Actinomycetes</taxon>
        <taxon>Kitasatosporales</taxon>
        <taxon>Streptomycetaceae</taxon>
        <taxon>Streptomyces</taxon>
    </lineage>
</organism>
<name>A0A5B8JBF1_9ACTN</name>
<proteinExistence type="predicted"/>
<dbReference type="RefSeq" id="WP_146482084.1">
    <property type="nucleotide sequence ID" value="NZ_CP042266.1"/>
</dbReference>
<dbReference type="AlphaFoldDB" id="A0A5B8JBF1"/>
<dbReference type="Proteomes" id="UP000320580">
    <property type="component" value="Chromosome"/>
</dbReference>
<dbReference type="OrthoDB" id="4305972at2"/>
<evidence type="ECO:0000313" key="1">
    <source>
        <dbReference type="EMBL" id="QDY78767.1"/>
    </source>
</evidence>
<accession>A0A5B8JBF1</accession>
<dbReference type="KEGG" id="sqz:FQU76_22160"/>
<sequence length="71" mass="7356">MRLESLLAPPPAPYTAVCCVCGRTTAAPVEAGYVERAGGPGCVRYVCPQDTTDCSPGPVPDELHRAGGPRD</sequence>
<gene>
    <name evidence="1" type="ORF">FQU76_22160</name>
</gene>
<keyword evidence="2" id="KW-1185">Reference proteome</keyword>
<reference evidence="1 2" key="1">
    <citation type="submission" date="2019-07" db="EMBL/GenBank/DDBJ databases">
        <authorList>
            <person name="Zhu P."/>
        </authorList>
    </citation>
    <scope>NUCLEOTIDE SEQUENCE [LARGE SCALE GENOMIC DNA]</scope>
    <source>
        <strain evidence="1 2">SSL-25</strain>
    </source>
</reference>
<protein>
    <submittedName>
        <fullName evidence="1">Uncharacterized protein</fullName>
    </submittedName>
</protein>